<name>A0A1H3K6S0_9FIRM</name>
<feature type="domain" description="SLH" evidence="2">
    <location>
        <begin position="503"/>
        <end position="566"/>
    </location>
</feature>
<gene>
    <name evidence="3" type="ORF">SAMN05660462_00157</name>
</gene>
<dbReference type="STRING" id="415015.SAMN05660462_00157"/>
<dbReference type="Proteomes" id="UP000198625">
    <property type="component" value="Unassembled WGS sequence"/>
</dbReference>
<evidence type="ECO:0000259" key="2">
    <source>
        <dbReference type="PROSITE" id="PS51272"/>
    </source>
</evidence>
<dbReference type="EMBL" id="FNQE01000001">
    <property type="protein sequence ID" value="SDY47871.1"/>
    <property type="molecule type" value="Genomic_DNA"/>
</dbReference>
<accession>A0A1H3K6S0</accession>
<proteinExistence type="predicted"/>
<reference evidence="3 4" key="1">
    <citation type="submission" date="2016-10" db="EMBL/GenBank/DDBJ databases">
        <authorList>
            <person name="de Groot N.N."/>
        </authorList>
    </citation>
    <scope>NUCLEOTIDE SEQUENCE [LARGE SCALE GENOMIC DNA]</scope>
    <source>
        <strain evidence="3 4">DSM 21650</strain>
    </source>
</reference>
<dbReference type="AlphaFoldDB" id="A0A1H3K6S0"/>
<dbReference type="RefSeq" id="WP_176967808.1">
    <property type="nucleotide sequence ID" value="NZ_FNQE01000001.1"/>
</dbReference>
<dbReference type="InterPro" id="IPR001119">
    <property type="entry name" value="SLH_dom"/>
</dbReference>
<organism evidence="3 4">
    <name type="scientific">Proteiniborus ethanoligenes</name>
    <dbReference type="NCBI Taxonomy" id="415015"/>
    <lineage>
        <taxon>Bacteria</taxon>
        <taxon>Bacillati</taxon>
        <taxon>Bacillota</taxon>
        <taxon>Clostridia</taxon>
        <taxon>Eubacteriales</taxon>
        <taxon>Proteiniborus</taxon>
    </lineage>
</organism>
<dbReference type="PROSITE" id="PS51272">
    <property type="entry name" value="SLH"/>
    <property type="match status" value="1"/>
</dbReference>
<evidence type="ECO:0000256" key="1">
    <source>
        <dbReference type="ARBA" id="ARBA00022737"/>
    </source>
</evidence>
<keyword evidence="4" id="KW-1185">Reference proteome</keyword>
<sequence length="669" mass="77532">MKKYSKSFYVLLIFFILITFFPNNTSYSASTDEGYKDGYSEGWLSGIEKAEEDMAKNRSKNYSRSIPTNEEITKMYKLNDESSRYKSSFLDGYKDGFKDGYNRTYKTSDKDDEDNKNSETYAQSLGFAMGEAYGQRDYYGGKSNRWSSAIPSNSSIVDIFDLKKETNEYRTTFLDAFGDSFKEGYEEGYRKAKFEPFEASFEQGSKDGEHFGSLLGDIYGKKDFFSGKNNDWKRNLPSRTRIISDFSLNNDSKEYLDGFVSSFNYYFEEKYNESYRSSSSKVNDITYENGYKHGIEIGLKKGQGYAQMDLFLKQSNNILRHKPYDQEIINEFNLYLETEKYREGFISGFNEGLTEGYIIAFQEHNYSNSVNKIETKIIPISGGEISTPDKRISVNVPKGTYYNDVALSLDGFSSVYFPLNNKWIKASDIYTVNVSNPSYQFDNLKQIELSFEYYGSQSGGIYKYENNNWIYLPSKISENKIITLIRPSSLNISSGIYAVFIDNEFKTIKDIRGHWAKDEISAYVRRGLVGLYEDNTFRPNTYISRGQLLVILNAVYKWNFYGLEEKIKELEKLEDFESLDGYKSLVAYALKHGYMDIRPDNKFSLYGAVSYREMENIIRKIHGDNRINWSSISHSMMLNKDTRSKSFDSMDNSITRAEVIYTLYLLKDK</sequence>
<protein>
    <submittedName>
        <fullName evidence="3">S-layer homology domain-containing protein</fullName>
    </submittedName>
</protein>
<evidence type="ECO:0000313" key="4">
    <source>
        <dbReference type="Proteomes" id="UP000198625"/>
    </source>
</evidence>
<keyword evidence="1" id="KW-0677">Repeat</keyword>
<evidence type="ECO:0000313" key="3">
    <source>
        <dbReference type="EMBL" id="SDY47871.1"/>
    </source>
</evidence>
<dbReference type="Pfam" id="PF00395">
    <property type="entry name" value="SLH"/>
    <property type="match status" value="1"/>
</dbReference>